<reference evidence="3 4" key="1">
    <citation type="submission" date="2024-02" db="EMBL/GenBank/DDBJ databases">
        <title>Expansion and revision of Xanthobacter and proposal of Roseixanthobacter gen. nov.</title>
        <authorList>
            <person name="Soltysiak M.P.M."/>
            <person name="Jalihal A."/>
            <person name="Ory A."/>
            <person name="Chrisophersen C."/>
            <person name="Lee A.D."/>
            <person name="Boulton J."/>
            <person name="Springer M."/>
        </authorList>
    </citation>
    <scope>NUCLEOTIDE SEQUENCE [LARGE SCALE GENOMIC DNA]</scope>
    <source>
        <strain evidence="3 4">CB5</strain>
    </source>
</reference>
<gene>
    <name evidence="3" type="ORF">V5F30_00235</name>
</gene>
<feature type="coiled-coil region" evidence="1">
    <location>
        <begin position="81"/>
        <end position="108"/>
    </location>
</feature>
<name>A0ABW6ZC64_9HYPH</name>
<evidence type="ECO:0000313" key="3">
    <source>
        <dbReference type="EMBL" id="MFG1250611.1"/>
    </source>
</evidence>
<dbReference type="RefSeq" id="WP_394007030.1">
    <property type="nucleotide sequence ID" value="NZ_JBAFUR010000001.1"/>
</dbReference>
<evidence type="ECO:0000313" key="4">
    <source>
        <dbReference type="Proteomes" id="UP001604043"/>
    </source>
</evidence>
<comment type="caution">
    <text evidence="3">The sequence shown here is derived from an EMBL/GenBank/DDBJ whole genome shotgun (WGS) entry which is preliminary data.</text>
</comment>
<sequence length="127" mass="13391">MTQWVLSIIPWWLYAIGAVAAYVAARRYLGEKIALGYAIAAAAWVAMDYGGDSREAWLREGGQMAVSDADAAAASAADAHASALQSQLDQQARKLKEATDALEALAGRPGCSADDVLDRLPGWGGRP</sequence>
<keyword evidence="2" id="KW-0812">Transmembrane</keyword>
<dbReference type="EMBL" id="JBAFUR010000001">
    <property type="protein sequence ID" value="MFG1250611.1"/>
    <property type="molecule type" value="Genomic_DNA"/>
</dbReference>
<organism evidence="3 4">
    <name type="scientific">Xanthobacter aminoxidans</name>
    <dbReference type="NCBI Taxonomy" id="186280"/>
    <lineage>
        <taxon>Bacteria</taxon>
        <taxon>Pseudomonadati</taxon>
        <taxon>Pseudomonadota</taxon>
        <taxon>Alphaproteobacteria</taxon>
        <taxon>Hyphomicrobiales</taxon>
        <taxon>Xanthobacteraceae</taxon>
        <taxon>Xanthobacter</taxon>
    </lineage>
</organism>
<dbReference type="Proteomes" id="UP001604043">
    <property type="component" value="Unassembled WGS sequence"/>
</dbReference>
<proteinExistence type="predicted"/>
<keyword evidence="2" id="KW-0472">Membrane</keyword>
<keyword evidence="1" id="KW-0175">Coiled coil</keyword>
<protein>
    <submittedName>
        <fullName evidence="3">Uncharacterized protein</fullName>
    </submittedName>
</protein>
<evidence type="ECO:0000256" key="1">
    <source>
        <dbReference type="SAM" id="Coils"/>
    </source>
</evidence>
<accession>A0ABW6ZC64</accession>
<keyword evidence="2" id="KW-1133">Transmembrane helix</keyword>
<keyword evidence="4" id="KW-1185">Reference proteome</keyword>
<evidence type="ECO:0000256" key="2">
    <source>
        <dbReference type="SAM" id="Phobius"/>
    </source>
</evidence>
<feature type="transmembrane region" description="Helical" evidence="2">
    <location>
        <begin position="6"/>
        <end position="25"/>
    </location>
</feature>